<sequence length="557" mass="60675">MLERRHTVLIVDDDPGILEALRLSLELDYEVLVAPGGAEGLELLARNEVALIIADQRMPGMMGVEFLERAREVSPNSVRMMLTGFADLDAIVGAINRGQVYRYISKPWEPKDLEIDVRQAVETYDMRVALDRRMRELKMLCEVGAAITSVLDLDQDIQMILEAVVNTLGFERSFLMLVDEGAGVLRSRACAGVSDEARAFFLQLEYGLDREDVAVVLTVRQNRSILVEDVDDAPVGVDREVVRRMGVRSFVTVPLVAGERKIGVLVADRSGAGERVVEHDRLLLMGFANQAAIALENARLYGEALEKQRLEQELAAAGRIQQLLLPQALPEVEGFDISGTSRPSRGVSGDYYDVVEDRSGRVWVALGDVSGKGMPAALTMATLRALFRSELEREQSLAEAMRRIGEGLWRCTAPEVFATFCFGALDPEERAFTFVNAGHPYPLLIRADGSPPSPAGTGSGLPVGVDPTLAGVSPYLEQRVDMRSGDVFVIYSDGVTEAGAGDGEVEMFGEERLEAVLVEHRTKDAAAVQEAICSAVSAFLGDAPPGDDLTLVVIRAK</sequence>
<dbReference type="Gene3D" id="3.40.50.2300">
    <property type="match status" value="1"/>
</dbReference>
<dbReference type="SMART" id="SM00065">
    <property type="entry name" value="GAF"/>
    <property type="match status" value="1"/>
</dbReference>
<dbReference type="InterPro" id="IPR001932">
    <property type="entry name" value="PPM-type_phosphatase-like_dom"/>
</dbReference>
<dbReference type="InterPro" id="IPR003018">
    <property type="entry name" value="GAF"/>
</dbReference>
<evidence type="ECO:0000256" key="2">
    <source>
        <dbReference type="ARBA" id="ARBA00022777"/>
    </source>
</evidence>
<dbReference type="InterPro" id="IPR011006">
    <property type="entry name" value="CheY-like_superfamily"/>
</dbReference>
<dbReference type="PANTHER" id="PTHR43156">
    <property type="entry name" value="STAGE II SPORULATION PROTEIN E-RELATED"/>
    <property type="match status" value="1"/>
</dbReference>
<dbReference type="GO" id="GO:0016301">
    <property type="term" value="F:kinase activity"/>
    <property type="evidence" value="ECO:0007669"/>
    <property type="project" value="UniProtKB-KW"/>
</dbReference>
<dbReference type="EMBL" id="MFKF01000386">
    <property type="protein sequence ID" value="OGG45102.1"/>
    <property type="molecule type" value="Genomic_DNA"/>
</dbReference>
<feature type="domain" description="Response regulatory" evidence="5">
    <location>
        <begin position="7"/>
        <end position="121"/>
    </location>
</feature>
<gene>
    <name evidence="6" type="ORF">A3F84_11790</name>
</gene>
<protein>
    <recommendedName>
        <fullName evidence="5">Response regulatory domain-containing protein</fullName>
    </recommendedName>
</protein>
<dbReference type="Pfam" id="PF01590">
    <property type="entry name" value="GAF"/>
    <property type="match status" value="1"/>
</dbReference>
<dbReference type="InterPro" id="IPR001789">
    <property type="entry name" value="Sig_transdc_resp-reg_receiver"/>
</dbReference>
<evidence type="ECO:0000313" key="6">
    <source>
        <dbReference type="EMBL" id="OGG45102.1"/>
    </source>
</evidence>
<dbReference type="PROSITE" id="PS50110">
    <property type="entry name" value="RESPONSE_REGULATORY"/>
    <property type="match status" value="1"/>
</dbReference>
<dbReference type="SUPFAM" id="SSF81606">
    <property type="entry name" value="PP2C-like"/>
    <property type="match status" value="1"/>
</dbReference>
<name>A0A1F6C7R9_HANXR</name>
<dbReference type="InterPro" id="IPR036457">
    <property type="entry name" value="PPM-type-like_dom_sf"/>
</dbReference>
<dbReference type="InterPro" id="IPR029016">
    <property type="entry name" value="GAF-like_dom_sf"/>
</dbReference>
<dbReference type="InterPro" id="IPR052016">
    <property type="entry name" value="Bact_Sigma-Reg"/>
</dbReference>
<reference evidence="6 7" key="1">
    <citation type="journal article" date="2016" name="Nat. Commun.">
        <title>Thousands of microbial genomes shed light on interconnected biogeochemical processes in an aquifer system.</title>
        <authorList>
            <person name="Anantharaman K."/>
            <person name="Brown C.T."/>
            <person name="Hug L.A."/>
            <person name="Sharon I."/>
            <person name="Castelle C.J."/>
            <person name="Probst A.J."/>
            <person name="Thomas B.C."/>
            <person name="Singh A."/>
            <person name="Wilkins M.J."/>
            <person name="Karaoz U."/>
            <person name="Brodie E.L."/>
            <person name="Williams K.H."/>
            <person name="Hubbard S.S."/>
            <person name="Banfield J.F."/>
        </authorList>
    </citation>
    <scope>NUCLEOTIDE SEQUENCE [LARGE SCALE GENOMIC DNA]</scope>
    <source>
        <strain evidence="7">RIFCSPLOWO2_12_FULL_64_10</strain>
    </source>
</reference>
<organism evidence="6 7">
    <name type="scientific">Handelsmanbacteria sp. (strain RIFCSPLOWO2_12_FULL_64_10)</name>
    <dbReference type="NCBI Taxonomy" id="1817868"/>
    <lineage>
        <taxon>Bacteria</taxon>
        <taxon>Candidatus Handelsmaniibacteriota</taxon>
    </lineage>
</organism>
<keyword evidence="3" id="KW-0378">Hydrolase</keyword>
<dbReference type="PANTHER" id="PTHR43156:SF2">
    <property type="entry name" value="STAGE II SPORULATION PROTEIN E"/>
    <property type="match status" value="1"/>
</dbReference>
<comment type="caution">
    <text evidence="6">The sequence shown here is derived from an EMBL/GenBank/DDBJ whole genome shotgun (WGS) entry which is preliminary data.</text>
</comment>
<accession>A0A1F6C7R9</accession>
<dbReference type="Gene3D" id="3.30.450.40">
    <property type="match status" value="1"/>
</dbReference>
<dbReference type="SMART" id="SM00331">
    <property type="entry name" value="PP2C_SIG"/>
    <property type="match status" value="1"/>
</dbReference>
<dbReference type="Gene3D" id="3.60.40.10">
    <property type="entry name" value="PPM-type phosphatase domain"/>
    <property type="match status" value="1"/>
</dbReference>
<dbReference type="GO" id="GO:0000160">
    <property type="term" value="P:phosphorelay signal transduction system"/>
    <property type="evidence" value="ECO:0007669"/>
    <property type="project" value="InterPro"/>
</dbReference>
<evidence type="ECO:0000256" key="4">
    <source>
        <dbReference type="PROSITE-ProRule" id="PRU00169"/>
    </source>
</evidence>
<keyword evidence="1" id="KW-0808">Transferase</keyword>
<dbReference type="Pfam" id="PF00072">
    <property type="entry name" value="Response_reg"/>
    <property type="match status" value="1"/>
</dbReference>
<dbReference type="Proteomes" id="UP000178606">
    <property type="component" value="Unassembled WGS sequence"/>
</dbReference>
<dbReference type="AlphaFoldDB" id="A0A1F6C7R9"/>
<dbReference type="GO" id="GO:0016791">
    <property type="term" value="F:phosphatase activity"/>
    <property type="evidence" value="ECO:0007669"/>
    <property type="project" value="TreeGrafter"/>
</dbReference>
<keyword evidence="2" id="KW-0418">Kinase</keyword>
<dbReference type="SUPFAM" id="SSF52172">
    <property type="entry name" value="CheY-like"/>
    <property type="match status" value="1"/>
</dbReference>
<evidence type="ECO:0000259" key="5">
    <source>
        <dbReference type="PROSITE" id="PS50110"/>
    </source>
</evidence>
<dbReference type="Pfam" id="PF07228">
    <property type="entry name" value="SpoIIE"/>
    <property type="match status" value="1"/>
</dbReference>
<proteinExistence type="predicted"/>
<dbReference type="SUPFAM" id="SSF55781">
    <property type="entry name" value="GAF domain-like"/>
    <property type="match status" value="1"/>
</dbReference>
<evidence type="ECO:0000256" key="3">
    <source>
        <dbReference type="ARBA" id="ARBA00022801"/>
    </source>
</evidence>
<feature type="modified residue" description="4-aspartylphosphate" evidence="4">
    <location>
        <position position="55"/>
    </location>
</feature>
<dbReference type="CDD" id="cd17569">
    <property type="entry name" value="REC_HupR-like"/>
    <property type="match status" value="1"/>
</dbReference>
<dbReference type="SMART" id="SM00448">
    <property type="entry name" value="REC"/>
    <property type="match status" value="1"/>
</dbReference>
<evidence type="ECO:0000256" key="1">
    <source>
        <dbReference type="ARBA" id="ARBA00022679"/>
    </source>
</evidence>
<evidence type="ECO:0000313" key="7">
    <source>
        <dbReference type="Proteomes" id="UP000178606"/>
    </source>
</evidence>
<keyword evidence="4" id="KW-0597">Phosphoprotein</keyword>